<feature type="transmembrane region" description="Helical" evidence="7">
    <location>
        <begin position="188"/>
        <end position="207"/>
    </location>
</feature>
<dbReference type="SUPFAM" id="SSF161098">
    <property type="entry name" value="MetI-like"/>
    <property type="match status" value="1"/>
</dbReference>
<keyword evidence="5 7" id="KW-1133">Transmembrane helix</keyword>
<reference evidence="9" key="1">
    <citation type="submission" date="2019-09" db="EMBL/GenBank/DDBJ databases">
        <title>Characterisation of the sponge microbiome using genome-centric metagenomics.</title>
        <authorList>
            <person name="Engelberts J.P."/>
            <person name="Robbins S.J."/>
            <person name="De Goeij J.M."/>
            <person name="Aranda M."/>
            <person name="Bell S.C."/>
            <person name="Webster N.S."/>
        </authorList>
    </citation>
    <scope>NUCLEOTIDE SEQUENCE</scope>
    <source>
        <strain evidence="9">SB0662_bin_9</strain>
    </source>
</reference>
<evidence type="ECO:0000256" key="2">
    <source>
        <dbReference type="ARBA" id="ARBA00022448"/>
    </source>
</evidence>
<evidence type="ECO:0000313" key="9">
    <source>
        <dbReference type="EMBL" id="MYD91752.1"/>
    </source>
</evidence>
<protein>
    <submittedName>
        <fullName evidence="9">Sugar ABC transporter permease</fullName>
    </submittedName>
</protein>
<comment type="subcellular location">
    <subcellularLocation>
        <location evidence="1 7">Cell membrane</location>
        <topology evidence="1 7">Multi-pass membrane protein</topology>
    </subcellularLocation>
</comment>
<feature type="domain" description="ABC transmembrane type-1" evidence="8">
    <location>
        <begin position="94"/>
        <end position="306"/>
    </location>
</feature>
<evidence type="ECO:0000256" key="3">
    <source>
        <dbReference type="ARBA" id="ARBA00022475"/>
    </source>
</evidence>
<dbReference type="InterPro" id="IPR000515">
    <property type="entry name" value="MetI-like"/>
</dbReference>
<dbReference type="PROSITE" id="PS50928">
    <property type="entry name" value="ABC_TM1"/>
    <property type="match status" value="1"/>
</dbReference>
<feature type="transmembrane region" description="Helical" evidence="7">
    <location>
        <begin position="227"/>
        <end position="250"/>
    </location>
</feature>
<dbReference type="CDD" id="cd06261">
    <property type="entry name" value="TM_PBP2"/>
    <property type="match status" value="1"/>
</dbReference>
<dbReference type="GO" id="GO:0055085">
    <property type="term" value="P:transmembrane transport"/>
    <property type="evidence" value="ECO:0007669"/>
    <property type="project" value="InterPro"/>
</dbReference>
<evidence type="ECO:0000256" key="5">
    <source>
        <dbReference type="ARBA" id="ARBA00022989"/>
    </source>
</evidence>
<dbReference type="EMBL" id="VXPY01000113">
    <property type="protein sequence ID" value="MYD91752.1"/>
    <property type="molecule type" value="Genomic_DNA"/>
</dbReference>
<dbReference type="Pfam" id="PF00528">
    <property type="entry name" value="BPD_transp_1"/>
    <property type="match status" value="1"/>
</dbReference>
<feature type="transmembrane region" description="Helical" evidence="7">
    <location>
        <begin position="131"/>
        <end position="151"/>
    </location>
</feature>
<dbReference type="GO" id="GO:0005886">
    <property type="term" value="C:plasma membrane"/>
    <property type="evidence" value="ECO:0007669"/>
    <property type="project" value="UniProtKB-SubCell"/>
</dbReference>
<keyword evidence="3" id="KW-1003">Cell membrane</keyword>
<dbReference type="PANTHER" id="PTHR30193">
    <property type="entry name" value="ABC TRANSPORTER PERMEASE PROTEIN"/>
    <property type="match status" value="1"/>
</dbReference>
<sequence length="319" mass="35917">MTVSAQVPASSQPVAGASPRLRWSEMSGLARREAIEGYLFLLPNIVAFFVFLAGPMLAAVYFAFTNYDLTWPPRFTFLENFQVMFTNDLFWQVFGQTFYWAFGMVPATIVLALGLALMINREMRGVLTYRLVYFIPHVTLSVAASIVWLWVYHPDVGFLNLLLGYVGIDGPQWLLNRRTAMPSLILMGWWKSIGFAMLIFLAGLQGIPAELYEAAVMDGANPRQRFWAITVPMLSPAIFFVMVTSIIGAFQGFDVFYLMTRGGPANATTTMVLHIYNNGFLYLKMGFASAMAMVLFATIMIFTLGQWLYARNWVHGFAD</sequence>
<dbReference type="Gene3D" id="1.10.3720.10">
    <property type="entry name" value="MetI-like"/>
    <property type="match status" value="1"/>
</dbReference>
<evidence type="ECO:0000256" key="6">
    <source>
        <dbReference type="ARBA" id="ARBA00023136"/>
    </source>
</evidence>
<feature type="transmembrane region" description="Helical" evidence="7">
    <location>
        <begin position="98"/>
        <end position="119"/>
    </location>
</feature>
<evidence type="ECO:0000256" key="4">
    <source>
        <dbReference type="ARBA" id="ARBA00022692"/>
    </source>
</evidence>
<feature type="transmembrane region" description="Helical" evidence="7">
    <location>
        <begin position="38"/>
        <end position="64"/>
    </location>
</feature>
<proteinExistence type="inferred from homology"/>
<evidence type="ECO:0000259" key="8">
    <source>
        <dbReference type="PROSITE" id="PS50928"/>
    </source>
</evidence>
<dbReference type="InterPro" id="IPR051393">
    <property type="entry name" value="ABC_transporter_permease"/>
</dbReference>
<keyword evidence="4 7" id="KW-0812">Transmembrane</keyword>
<accession>A0A6B1DYM3</accession>
<gene>
    <name evidence="9" type="ORF">F4Y08_15705</name>
</gene>
<feature type="transmembrane region" description="Helical" evidence="7">
    <location>
        <begin position="287"/>
        <end position="309"/>
    </location>
</feature>
<keyword evidence="2 7" id="KW-0813">Transport</keyword>
<dbReference type="InterPro" id="IPR035906">
    <property type="entry name" value="MetI-like_sf"/>
</dbReference>
<evidence type="ECO:0000256" key="1">
    <source>
        <dbReference type="ARBA" id="ARBA00004651"/>
    </source>
</evidence>
<keyword evidence="6 7" id="KW-0472">Membrane</keyword>
<dbReference type="PANTHER" id="PTHR30193:SF37">
    <property type="entry name" value="INNER MEMBRANE ABC TRANSPORTER PERMEASE PROTEIN YCJO"/>
    <property type="match status" value="1"/>
</dbReference>
<comment type="similarity">
    <text evidence="7">Belongs to the binding-protein-dependent transport system permease family.</text>
</comment>
<dbReference type="AlphaFoldDB" id="A0A6B1DYM3"/>
<evidence type="ECO:0000256" key="7">
    <source>
        <dbReference type="RuleBase" id="RU363032"/>
    </source>
</evidence>
<organism evidence="9">
    <name type="scientific">Caldilineaceae bacterium SB0662_bin_9</name>
    <dbReference type="NCBI Taxonomy" id="2605258"/>
    <lineage>
        <taxon>Bacteria</taxon>
        <taxon>Bacillati</taxon>
        <taxon>Chloroflexota</taxon>
        <taxon>Caldilineae</taxon>
        <taxon>Caldilineales</taxon>
        <taxon>Caldilineaceae</taxon>
    </lineage>
</organism>
<comment type="caution">
    <text evidence="9">The sequence shown here is derived from an EMBL/GenBank/DDBJ whole genome shotgun (WGS) entry which is preliminary data.</text>
</comment>
<name>A0A6B1DYM3_9CHLR</name>